<gene>
    <name evidence="1" type="ORF">Tco_0624645</name>
</gene>
<evidence type="ECO:0000313" key="1">
    <source>
        <dbReference type="EMBL" id="GJS51283.1"/>
    </source>
</evidence>
<reference evidence="1" key="1">
    <citation type="journal article" date="2022" name="Int. J. Mol. Sci.">
        <title>Draft Genome of Tanacetum Coccineum: Genomic Comparison of Closely Related Tanacetum-Family Plants.</title>
        <authorList>
            <person name="Yamashiro T."/>
            <person name="Shiraishi A."/>
            <person name="Nakayama K."/>
            <person name="Satake H."/>
        </authorList>
    </citation>
    <scope>NUCLEOTIDE SEQUENCE</scope>
</reference>
<dbReference type="Proteomes" id="UP001151760">
    <property type="component" value="Unassembled WGS sequence"/>
</dbReference>
<sequence length="105" mass="11771">MSEVLPARPGREDAFDQWWPLSQELEEASKCRSSLPMCNHASGVPKIRTNAGSTRYMLLIKCDHRKDEDDLMVKKAQPFLCRQRSAPLTAFNAGSEHVGSSSVEH</sequence>
<keyword evidence="2" id="KW-1185">Reference proteome</keyword>
<name>A0ABQ4WEK5_9ASTR</name>
<evidence type="ECO:0000313" key="2">
    <source>
        <dbReference type="Proteomes" id="UP001151760"/>
    </source>
</evidence>
<proteinExistence type="predicted"/>
<reference evidence="1" key="2">
    <citation type="submission" date="2022-01" db="EMBL/GenBank/DDBJ databases">
        <authorList>
            <person name="Yamashiro T."/>
            <person name="Shiraishi A."/>
            <person name="Satake H."/>
            <person name="Nakayama K."/>
        </authorList>
    </citation>
    <scope>NUCLEOTIDE SEQUENCE</scope>
</reference>
<comment type="caution">
    <text evidence="1">The sequence shown here is derived from an EMBL/GenBank/DDBJ whole genome shotgun (WGS) entry which is preliminary data.</text>
</comment>
<dbReference type="EMBL" id="BQNB010008574">
    <property type="protein sequence ID" value="GJS51283.1"/>
    <property type="molecule type" value="Genomic_DNA"/>
</dbReference>
<protein>
    <submittedName>
        <fullName evidence="1">Uncharacterized protein</fullName>
    </submittedName>
</protein>
<organism evidence="1 2">
    <name type="scientific">Tanacetum coccineum</name>
    <dbReference type="NCBI Taxonomy" id="301880"/>
    <lineage>
        <taxon>Eukaryota</taxon>
        <taxon>Viridiplantae</taxon>
        <taxon>Streptophyta</taxon>
        <taxon>Embryophyta</taxon>
        <taxon>Tracheophyta</taxon>
        <taxon>Spermatophyta</taxon>
        <taxon>Magnoliopsida</taxon>
        <taxon>eudicotyledons</taxon>
        <taxon>Gunneridae</taxon>
        <taxon>Pentapetalae</taxon>
        <taxon>asterids</taxon>
        <taxon>campanulids</taxon>
        <taxon>Asterales</taxon>
        <taxon>Asteraceae</taxon>
        <taxon>Asteroideae</taxon>
        <taxon>Anthemideae</taxon>
        <taxon>Anthemidinae</taxon>
        <taxon>Tanacetum</taxon>
    </lineage>
</organism>
<accession>A0ABQ4WEK5</accession>